<evidence type="ECO:0000313" key="1">
    <source>
        <dbReference type="EMBL" id="CAG9933158.1"/>
    </source>
</evidence>
<name>A0ABM8Z072_9PROT</name>
<sequence length="64" mass="7386">MLIELSYKGDGFLLRNFVPSDWGKLADIEFDDENKKFSSKPVDKSRSQFNNGKVFYIYCGVWAA</sequence>
<accession>A0ABM8Z072</accession>
<organism evidence="1 2">
    <name type="scientific">Candidatus Nitrotoga arctica</name>
    <dbReference type="NCBI Taxonomy" id="453162"/>
    <lineage>
        <taxon>Bacteria</taxon>
        <taxon>Pseudomonadati</taxon>
        <taxon>Pseudomonadota</taxon>
        <taxon>Betaproteobacteria</taxon>
        <taxon>Nitrosomonadales</taxon>
        <taxon>Gallionellaceae</taxon>
        <taxon>Candidatus Nitrotoga</taxon>
    </lineage>
</organism>
<evidence type="ECO:0000313" key="2">
    <source>
        <dbReference type="Proteomes" id="UP000839052"/>
    </source>
</evidence>
<gene>
    <name evidence="1" type="ORF">NTG6680_1909</name>
</gene>
<dbReference type="EMBL" id="OU912926">
    <property type="protein sequence ID" value="CAG9933158.1"/>
    <property type="molecule type" value="Genomic_DNA"/>
</dbReference>
<dbReference type="RefSeq" id="WP_239796983.1">
    <property type="nucleotide sequence ID" value="NZ_OU912926.1"/>
</dbReference>
<dbReference type="Proteomes" id="UP000839052">
    <property type="component" value="Chromosome"/>
</dbReference>
<keyword evidence="2" id="KW-1185">Reference proteome</keyword>
<reference evidence="1 2" key="1">
    <citation type="submission" date="2021-10" db="EMBL/GenBank/DDBJ databases">
        <authorList>
            <person name="Koch H."/>
        </authorList>
    </citation>
    <scope>NUCLEOTIDE SEQUENCE [LARGE SCALE GENOMIC DNA]</scope>
    <source>
        <strain evidence="1">6680</strain>
    </source>
</reference>
<protein>
    <submittedName>
        <fullName evidence="1">Uncharacterized protein</fullName>
    </submittedName>
</protein>
<proteinExistence type="predicted"/>